<dbReference type="SMART" id="SM00388">
    <property type="entry name" value="HisKA"/>
    <property type="match status" value="1"/>
</dbReference>
<dbReference type="InterPro" id="IPR005467">
    <property type="entry name" value="His_kinase_dom"/>
</dbReference>
<evidence type="ECO:0000256" key="1">
    <source>
        <dbReference type="ARBA" id="ARBA00000085"/>
    </source>
</evidence>
<evidence type="ECO:0000313" key="9">
    <source>
        <dbReference type="EMBL" id="PTD97878.1"/>
    </source>
</evidence>
<evidence type="ECO:0000259" key="8">
    <source>
        <dbReference type="PROSITE" id="PS50109"/>
    </source>
</evidence>
<dbReference type="InterPro" id="IPR004358">
    <property type="entry name" value="Sig_transdc_His_kin-like_C"/>
</dbReference>
<dbReference type="OrthoDB" id="9772100at2"/>
<keyword evidence="4" id="KW-0597">Phosphoprotein</keyword>
<gene>
    <name evidence="9" type="ORF">C8261_00165</name>
</gene>
<feature type="domain" description="Histidine kinase" evidence="8">
    <location>
        <begin position="237"/>
        <end position="482"/>
    </location>
</feature>
<dbReference type="InterPro" id="IPR012827">
    <property type="entry name" value="Hemerythrin_metal-bd"/>
</dbReference>
<dbReference type="InterPro" id="IPR003661">
    <property type="entry name" value="HisK_dim/P_dom"/>
</dbReference>
<dbReference type="Pfam" id="PF02518">
    <property type="entry name" value="HATPase_c"/>
    <property type="match status" value="1"/>
</dbReference>
<organism evidence="9 10">
    <name type="scientific">Pseudothauera lacus</name>
    <dbReference type="NCBI Taxonomy" id="2136175"/>
    <lineage>
        <taxon>Bacteria</taxon>
        <taxon>Pseudomonadati</taxon>
        <taxon>Pseudomonadota</taxon>
        <taxon>Betaproteobacteria</taxon>
        <taxon>Rhodocyclales</taxon>
        <taxon>Zoogloeaceae</taxon>
        <taxon>Pseudothauera</taxon>
    </lineage>
</organism>
<dbReference type="PANTHER" id="PTHR43065">
    <property type="entry name" value="SENSOR HISTIDINE KINASE"/>
    <property type="match status" value="1"/>
</dbReference>
<dbReference type="GO" id="GO:0046872">
    <property type="term" value="F:metal ion binding"/>
    <property type="evidence" value="ECO:0007669"/>
    <property type="project" value="UniProtKB-KW"/>
</dbReference>
<name>A0A2T4IJC8_9RHOO</name>
<keyword evidence="10" id="KW-1185">Reference proteome</keyword>
<dbReference type="InterPro" id="IPR035938">
    <property type="entry name" value="Hemerythrin-like_sf"/>
</dbReference>
<reference evidence="9 10" key="2">
    <citation type="submission" date="2018-04" db="EMBL/GenBank/DDBJ databases">
        <title>Thauera lacus sp. nov., isolated from an saline lake in Inner Mongolia, China.</title>
        <authorList>
            <person name="Liang Q.-Y."/>
        </authorList>
    </citation>
    <scope>NUCLEOTIDE SEQUENCE [LARGE SCALE GENOMIC DNA]</scope>
    <source>
        <strain evidence="9 10">D20</strain>
    </source>
</reference>
<evidence type="ECO:0000256" key="6">
    <source>
        <dbReference type="ARBA" id="ARBA00023004"/>
    </source>
</evidence>
<evidence type="ECO:0000313" key="10">
    <source>
        <dbReference type="Proteomes" id="UP000241193"/>
    </source>
</evidence>
<dbReference type="Proteomes" id="UP000241193">
    <property type="component" value="Unassembled WGS sequence"/>
</dbReference>
<evidence type="ECO:0000256" key="5">
    <source>
        <dbReference type="ARBA" id="ARBA00022723"/>
    </source>
</evidence>
<comment type="catalytic activity">
    <reaction evidence="1">
        <text>ATP + protein L-histidine = ADP + protein N-phospho-L-histidine.</text>
        <dbReference type="EC" id="2.7.13.3"/>
    </reaction>
</comment>
<dbReference type="PANTHER" id="PTHR43065:SF50">
    <property type="entry name" value="HISTIDINE KINASE"/>
    <property type="match status" value="1"/>
</dbReference>
<evidence type="ECO:0000256" key="7">
    <source>
        <dbReference type="SAM" id="Coils"/>
    </source>
</evidence>
<proteinExistence type="inferred from homology"/>
<dbReference type="EC" id="2.7.13.3" evidence="3"/>
<keyword evidence="9" id="KW-0418">Kinase</keyword>
<dbReference type="SUPFAM" id="SSF47188">
    <property type="entry name" value="Hemerythrin-like"/>
    <property type="match status" value="1"/>
</dbReference>
<evidence type="ECO:0000256" key="2">
    <source>
        <dbReference type="ARBA" id="ARBA00010587"/>
    </source>
</evidence>
<dbReference type="GO" id="GO:0000155">
    <property type="term" value="F:phosphorelay sensor kinase activity"/>
    <property type="evidence" value="ECO:0007669"/>
    <property type="project" value="InterPro"/>
</dbReference>
<dbReference type="AlphaFoldDB" id="A0A2T4IJC8"/>
<protein>
    <recommendedName>
        <fullName evidence="3">histidine kinase</fullName>
        <ecNumber evidence="3">2.7.13.3</ecNumber>
    </recommendedName>
</protein>
<dbReference type="InterPro" id="IPR012312">
    <property type="entry name" value="Hemerythrin-like"/>
</dbReference>
<dbReference type="InterPro" id="IPR036890">
    <property type="entry name" value="HATPase_C_sf"/>
</dbReference>
<dbReference type="InterPro" id="IPR003594">
    <property type="entry name" value="HATPase_dom"/>
</dbReference>
<evidence type="ECO:0000256" key="3">
    <source>
        <dbReference type="ARBA" id="ARBA00012438"/>
    </source>
</evidence>
<dbReference type="NCBIfam" id="TIGR02481">
    <property type="entry name" value="hemeryth_dom"/>
    <property type="match status" value="1"/>
</dbReference>
<comment type="caution">
    <text evidence="9">The sequence shown here is derived from an EMBL/GenBank/DDBJ whole genome shotgun (WGS) entry which is preliminary data.</text>
</comment>
<feature type="coiled-coil region" evidence="7">
    <location>
        <begin position="183"/>
        <end position="228"/>
    </location>
</feature>
<dbReference type="PROSITE" id="PS50109">
    <property type="entry name" value="HIS_KIN"/>
    <property type="match status" value="1"/>
</dbReference>
<reference evidence="9 10" key="1">
    <citation type="submission" date="2018-03" db="EMBL/GenBank/DDBJ databases">
        <authorList>
            <person name="Keele B.F."/>
        </authorList>
    </citation>
    <scope>NUCLEOTIDE SEQUENCE [LARGE SCALE GENOMIC DNA]</scope>
    <source>
        <strain evidence="9 10">D20</strain>
    </source>
</reference>
<dbReference type="Pfam" id="PF01814">
    <property type="entry name" value="Hemerythrin"/>
    <property type="match status" value="1"/>
</dbReference>
<dbReference type="Gene3D" id="1.10.287.130">
    <property type="match status" value="1"/>
</dbReference>
<comment type="similarity">
    <text evidence="2">Belongs to the hemerythrin family.</text>
</comment>
<dbReference type="SMART" id="SM00387">
    <property type="entry name" value="HATPase_c"/>
    <property type="match status" value="1"/>
</dbReference>
<dbReference type="CDD" id="cd12107">
    <property type="entry name" value="Hemerythrin"/>
    <property type="match status" value="1"/>
</dbReference>
<dbReference type="SUPFAM" id="SSF47384">
    <property type="entry name" value="Homodimeric domain of signal transducing histidine kinase"/>
    <property type="match status" value="1"/>
</dbReference>
<dbReference type="SUPFAM" id="SSF55874">
    <property type="entry name" value="ATPase domain of HSP90 chaperone/DNA topoisomerase II/histidine kinase"/>
    <property type="match status" value="1"/>
</dbReference>
<keyword evidence="7" id="KW-0175">Coiled coil</keyword>
<dbReference type="EMBL" id="PZKC01000001">
    <property type="protein sequence ID" value="PTD97878.1"/>
    <property type="molecule type" value="Genomic_DNA"/>
</dbReference>
<sequence>MTMLEAFKWDRRFELGLDVVDAQHHRLVDMLNVLIEVVTDRRHAGEEQILSLLDGLQAYACEHFRDEEALMDKWGCTPAHIAAHTRQHEIFAEQIGVARNEYLAAGGSRDILEVLANFVTSWLSFHILGSDRDMAGQIVRIRAGQPADRRSVPEHEQEGGATRILVEAMGRLYELMAERNLALAATRDQLAELNASLEQRVAERTAELQQALAEVQRTREQLLQSEKMSAIGQLAAGVAHEINNPVGFVSSNLGSLKQYVGKLIDLIDRYDSCLARRGVPAVVSEELKALRQQADFDFLRNDVGDLLSESMEGLDRVKKIVQDMKTFSHVDHAEWQDSDLHEILESTLTVVWHELKYKAEVVRQYGDLPRVRCLPAQLSQVLMNILVNAAQAIEHSPGRITLSTRRHADGVELEIADNGRGMSAEVLRHLFEPFFTTKPVGKGTGLGLSISYEIVKRHGGDITVDSRPGEGARFTLRLPLEPPAD</sequence>
<keyword evidence="6" id="KW-0408">Iron</keyword>
<evidence type="ECO:0000256" key="4">
    <source>
        <dbReference type="ARBA" id="ARBA00022553"/>
    </source>
</evidence>
<dbReference type="InterPro" id="IPR036097">
    <property type="entry name" value="HisK_dim/P_sf"/>
</dbReference>
<keyword evidence="9" id="KW-0808">Transferase</keyword>
<dbReference type="Gene3D" id="3.30.565.10">
    <property type="entry name" value="Histidine kinase-like ATPase, C-terminal domain"/>
    <property type="match status" value="1"/>
</dbReference>
<dbReference type="PRINTS" id="PR00344">
    <property type="entry name" value="BCTRLSENSOR"/>
</dbReference>
<accession>A0A2T4IJC8</accession>
<dbReference type="Gene3D" id="1.20.120.50">
    <property type="entry name" value="Hemerythrin-like"/>
    <property type="match status" value="1"/>
</dbReference>
<keyword evidence="5" id="KW-0479">Metal-binding</keyword>